<reference evidence="1" key="1">
    <citation type="submission" date="2018-05" db="EMBL/GenBank/DDBJ databases">
        <authorList>
            <person name="Lanie J.A."/>
            <person name="Ng W.-L."/>
            <person name="Kazmierczak K.M."/>
            <person name="Andrzejewski T.M."/>
            <person name="Davidsen T.M."/>
            <person name="Wayne K.J."/>
            <person name="Tettelin H."/>
            <person name="Glass J.I."/>
            <person name="Rusch D."/>
            <person name="Podicherti R."/>
            <person name="Tsui H.-C.T."/>
            <person name="Winkler M.E."/>
        </authorList>
    </citation>
    <scope>NUCLEOTIDE SEQUENCE</scope>
</reference>
<protein>
    <submittedName>
        <fullName evidence="1">Uncharacterized protein</fullName>
    </submittedName>
</protein>
<sequence>MQIAQSPQPKCRHVHISEQTKTDGTPYIKGWCAKCKAWVYSEKRYCICCRSYVTHKSHHLRLKKILNKAMMEQYDAIEDFKWMPHRTITYIEVRFDKKIYHFPLKFLVLYQIHEHPKEILPLIQDSIRIMKEK</sequence>
<evidence type="ECO:0000313" key="1">
    <source>
        <dbReference type="EMBL" id="SVA59442.1"/>
    </source>
</evidence>
<dbReference type="EMBL" id="UINC01013821">
    <property type="protein sequence ID" value="SVA59442.1"/>
    <property type="molecule type" value="Genomic_DNA"/>
</dbReference>
<gene>
    <name evidence="1" type="ORF">METZ01_LOCUS112296</name>
</gene>
<name>A0A381X4G4_9ZZZZ</name>
<accession>A0A381X4G4</accession>
<dbReference type="AlphaFoldDB" id="A0A381X4G4"/>
<proteinExistence type="predicted"/>
<organism evidence="1">
    <name type="scientific">marine metagenome</name>
    <dbReference type="NCBI Taxonomy" id="408172"/>
    <lineage>
        <taxon>unclassified sequences</taxon>
        <taxon>metagenomes</taxon>
        <taxon>ecological metagenomes</taxon>
    </lineage>
</organism>